<keyword evidence="12" id="KW-0732">Signal</keyword>
<evidence type="ECO:0000256" key="8">
    <source>
        <dbReference type="ARBA" id="ARBA00023136"/>
    </source>
</evidence>
<keyword evidence="7" id="KW-0406">Ion transport</keyword>
<dbReference type="PANTHER" id="PTHR43269:SF2">
    <property type="entry name" value="SODIUM_PROTON ANTIPORTER 1-RELATED"/>
    <property type="match status" value="1"/>
</dbReference>
<feature type="signal peptide" evidence="12">
    <location>
        <begin position="1"/>
        <end position="25"/>
    </location>
</feature>
<dbReference type="AlphaFoldDB" id="A0A1D8K4M7"/>
<gene>
    <name evidence="14" type="ORF">BJI67_01285</name>
</gene>
<dbReference type="InterPro" id="IPR004680">
    <property type="entry name" value="Cit_transptr-like_dom"/>
</dbReference>
<keyword evidence="3" id="KW-0050">Antiport</keyword>
<keyword evidence="15" id="KW-1185">Reference proteome</keyword>
<dbReference type="InterPro" id="IPR045016">
    <property type="entry name" value="NhaD-like"/>
</dbReference>
<name>A0A1D8K4M7_9GAMM</name>
<dbReference type="NCBIfam" id="NF038006">
    <property type="entry name" value="NhaD_1"/>
    <property type="match status" value="1"/>
</dbReference>
<comment type="similarity">
    <text evidence="10">Belongs to the NhaD Na(+)/H(+) (TC 2.A.62) antiporter family.</text>
</comment>
<evidence type="ECO:0000256" key="1">
    <source>
        <dbReference type="ARBA" id="ARBA00004141"/>
    </source>
</evidence>
<evidence type="ECO:0000256" key="3">
    <source>
        <dbReference type="ARBA" id="ARBA00022449"/>
    </source>
</evidence>
<evidence type="ECO:0000256" key="5">
    <source>
        <dbReference type="ARBA" id="ARBA00022989"/>
    </source>
</evidence>
<feature type="transmembrane region" description="Helical" evidence="11">
    <location>
        <begin position="223"/>
        <end position="246"/>
    </location>
</feature>
<evidence type="ECO:0000313" key="14">
    <source>
        <dbReference type="EMBL" id="AOV15884.1"/>
    </source>
</evidence>
<dbReference type="Pfam" id="PF03600">
    <property type="entry name" value="CitMHS"/>
    <property type="match status" value="1"/>
</dbReference>
<reference evidence="14 15" key="1">
    <citation type="submission" date="2016-09" db="EMBL/GenBank/DDBJ databases">
        <title>Acidihalobacter prosperus V6 (DSM14174).</title>
        <authorList>
            <person name="Khaleque H.N."/>
            <person name="Ramsay J.P."/>
            <person name="Murphy R.J.T."/>
            <person name="Kaksonen A.H."/>
            <person name="Boxall N.J."/>
            <person name="Watkin E.L.J."/>
        </authorList>
    </citation>
    <scope>NUCLEOTIDE SEQUENCE [LARGE SCALE GENOMIC DNA]</scope>
    <source>
        <strain evidence="14 15">V6</strain>
    </source>
</reference>
<sequence length="477" mass="51361">MKSVPAIRRGALAVACLLAAPTAWAAEGPPAAWDLTGSWYGVVALIVFVLAYVLVVSEEALQLRKSKPMLIAAAVIWVMVPLAYAAHGNTTVPEEAIRSNLIEYVELMLFLLSAMTYINTMEERGVFDALRAWLVTRGYTLRSVFWITGLLAFFISPVADNLTTALLMAAVVMAVARDTPRFVVLACINIVVAANAGGAFSPFGDITTLMVWQRHMVSFTQFFDLFLPAAVNWLVPAAIMSFAVPAGRPRPLETTVRIRRGGLVVIVLFFLTIASAVAFHQFLHLPPMLGMMAGLGLLKLYGYRLKMRERRELAGLNGLNGHAAPFDVFAQLQRAEWDTLMFFYGVILCVGGLATLGYLALVSQTLYAGLGPTTANVAVGLLSAVVDNIPVMYAVLTMQPDMSHGQWLLVTLTAGVGGSLLSIGSAAGVGLMGQARGVYTFFSHLRWTWAVAVGYAAAIVVHLWLNADLMHVPVGGG</sequence>
<dbReference type="EMBL" id="CP017448">
    <property type="protein sequence ID" value="AOV15884.1"/>
    <property type="molecule type" value="Genomic_DNA"/>
</dbReference>
<keyword evidence="6" id="KW-0915">Sodium</keyword>
<evidence type="ECO:0000256" key="11">
    <source>
        <dbReference type="SAM" id="Phobius"/>
    </source>
</evidence>
<keyword evidence="9" id="KW-0739">Sodium transport</keyword>
<keyword evidence="5 11" id="KW-1133">Transmembrane helix</keyword>
<feature type="transmembrane region" description="Helical" evidence="11">
    <location>
        <begin position="407"/>
        <end position="427"/>
    </location>
</feature>
<feature type="transmembrane region" description="Helical" evidence="11">
    <location>
        <begin position="139"/>
        <end position="155"/>
    </location>
</feature>
<feature type="transmembrane region" description="Helical" evidence="11">
    <location>
        <begin position="373"/>
        <end position="395"/>
    </location>
</feature>
<dbReference type="GO" id="GO:0006814">
    <property type="term" value="P:sodium ion transport"/>
    <property type="evidence" value="ECO:0007669"/>
    <property type="project" value="UniProtKB-KW"/>
</dbReference>
<feature type="transmembrane region" description="Helical" evidence="11">
    <location>
        <begin position="341"/>
        <end position="361"/>
    </location>
</feature>
<feature type="transmembrane region" description="Helical" evidence="11">
    <location>
        <begin position="183"/>
        <end position="203"/>
    </location>
</feature>
<feature type="transmembrane region" description="Helical" evidence="11">
    <location>
        <begin position="68"/>
        <end position="86"/>
    </location>
</feature>
<accession>A0A1D8K4M7</accession>
<dbReference type="GO" id="GO:0015297">
    <property type="term" value="F:antiporter activity"/>
    <property type="evidence" value="ECO:0007669"/>
    <property type="project" value="UniProtKB-KW"/>
</dbReference>
<keyword evidence="4 11" id="KW-0812">Transmembrane</keyword>
<keyword evidence="2" id="KW-0813">Transport</keyword>
<dbReference type="GO" id="GO:0016020">
    <property type="term" value="C:membrane"/>
    <property type="evidence" value="ECO:0007669"/>
    <property type="project" value="UniProtKB-SubCell"/>
</dbReference>
<feature type="transmembrane region" description="Helical" evidence="11">
    <location>
        <begin position="258"/>
        <end position="279"/>
    </location>
</feature>
<evidence type="ECO:0000256" key="9">
    <source>
        <dbReference type="ARBA" id="ARBA00023201"/>
    </source>
</evidence>
<evidence type="ECO:0000313" key="15">
    <source>
        <dbReference type="Proteomes" id="UP000095342"/>
    </source>
</evidence>
<dbReference type="RefSeq" id="WP_070071484.1">
    <property type="nucleotide sequence ID" value="NZ_CP017448.1"/>
</dbReference>
<keyword evidence="8 11" id="KW-0472">Membrane</keyword>
<dbReference type="KEGG" id="aaeo:BJI67_01285"/>
<comment type="subcellular location">
    <subcellularLocation>
        <location evidence="1">Membrane</location>
        <topology evidence="1">Multi-pass membrane protein</topology>
    </subcellularLocation>
</comment>
<evidence type="ECO:0000256" key="4">
    <source>
        <dbReference type="ARBA" id="ARBA00022692"/>
    </source>
</evidence>
<organism evidence="14 15">
    <name type="scientific">Acidihalobacter aeolianus</name>
    <dbReference type="NCBI Taxonomy" id="2792603"/>
    <lineage>
        <taxon>Bacteria</taxon>
        <taxon>Pseudomonadati</taxon>
        <taxon>Pseudomonadota</taxon>
        <taxon>Gammaproteobacteria</taxon>
        <taxon>Chromatiales</taxon>
        <taxon>Ectothiorhodospiraceae</taxon>
        <taxon>Acidihalobacter</taxon>
    </lineage>
</organism>
<protein>
    <submittedName>
        <fullName evidence="14">Sodium:proton antiporter</fullName>
    </submittedName>
</protein>
<feature type="chain" id="PRO_5009109724" evidence="12">
    <location>
        <begin position="26"/>
        <end position="477"/>
    </location>
</feature>
<feature type="transmembrane region" description="Helical" evidence="11">
    <location>
        <begin position="447"/>
        <end position="465"/>
    </location>
</feature>
<feature type="transmembrane region" description="Helical" evidence="11">
    <location>
        <begin position="35"/>
        <end position="56"/>
    </location>
</feature>
<evidence type="ECO:0000256" key="10">
    <source>
        <dbReference type="ARBA" id="ARBA00025753"/>
    </source>
</evidence>
<evidence type="ECO:0000259" key="13">
    <source>
        <dbReference type="Pfam" id="PF03600"/>
    </source>
</evidence>
<evidence type="ECO:0000256" key="7">
    <source>
        <dbReference type="ARBA" id="ARBA00023065"/>
    </source>
</evidence>
<feature type="domain" description="Citrate transporter-like" evidence="13">
    <location>
        <begin position="52"/>
        <end position="415"/>
    </location>
</feature>
<evidence type="ECO:0000256" key="6">
    <source>
        <dbReference type="ARBA" id="ARBA00023053"/>
    </source>
</evidence>
<evidence type="ECO:0000256" key="2">
    <source>
        <dbReference type="ARBA" id="ARBA00022448"/>
    </source>
</evidence>
<dbReference type="PANTHER" id="PTHR43269">
    <property type="entry name" value="SODIUM/PROTON ANTIPORTER 1-RELATED"/>
    <property type="match status" value="1"/>
</dbReference>
<proteinExistence type="inferred from homology"/>
<evidence type="ECO:0000256" key="12">
    <source>
        <dbReference type="SAM" id="SignalP"/>
    </source>
</evidence>
<dbReference type="Proteomes" id="UP000095342">
    <property type="component" value="Chromosome"/>
</dbReference>